<evidence type="ECO:0000313" key="1">
    <source>
        <dbReference type="EMBL" id="RKO93964.1"/>
    </source>
</evidence>
<accession>A0A4P9WM31</accession>
<keyword evidence="2" id="KW-1185">Reference proteome</keyword>
<gene>
    <name evidence="1" type="ORF">BDK51DRAFT_43288</name>
</gene>
<proteinExistence type="predicted"/>
<dbReference type="EMBL" id="KZ994056">
    <property type="protein sequence ID" value="RKO93964.1"/>
    <property type="molecule type" value="Genomic_DNA"/>
</dbReference>
<dbReference type="Proteomes" id="UP000269721">
    <property type="component" value="Unassembled WGS sequence"/>
</dbReference>
<organism evidence="1 2">
    <name type="scientific">Blyttiomyces helicus</name>
    <dbReference type="NCBI Taxonomy" id="388810"/>
    <lineage>
        <taxon>Eukaryota</taxon>
        <taxon>Fungi</taxon>
        <taxon>Fungi incertae sedis</taxon>
        <taxon>Chytridiomycota</taxon>
        <taxon>Chytridiomycota incertae sedis</taxon>
        <taxon>Chytridiomycetes</taxon>
        <taxon>Chytridiomycetes incertae sedis</taxon>
        <taxon>Blyttiomyces</taxon>
    </lineage>
</organism>
<protein>
    <submittedName>
        <fullName evidence="1">Uncharacterized protein</fullName>
    </submittedName>
</protein>
<dbReference type="InterPro" id="IPR043502">
    <property type="entry name" value="DNA/RNA_pol_sf"/>
</dbReference>
<dbReference type="AlphaFoldDB" id="A0A4P9WM31"/>
<reference evidence="2" key="1">
    <citation type="journal article" date="2018" name="Nat. Microbiol.">
        <title>Leveraging single-cell genomics to expand the fungal tree of life.</title>
        <authorList>
            <person name="Ahrendt S.R."/>
            <person name="Quandt C.A."/>
            <person name="Ciobanu D."/>
            <person name="Clum A."/>
            <person name="Salamov A."/>
            <person name="Andreopoulos B."/>
            <person name="Cheng J.F."/>
            <person name="Woyke T."/>
            <person name="Pelin A."/>
            <person name="Henrissat B."/>
            <person name="Reynolds N.K."/>
            <person name="Benny G.L."/>
            <person name="Smith M.E."/>
            <person name="James T.Y."/>
            <person name="Grigoriev I.V."/>
        </authorList>
    </citation>
    <scope>NUCLEOTIDE SEQUENCE [LARGE SCALE GENOMIC DNA]</scope>
</reference>
<name>A0A4P9WM31_9FUNG</name>
<sequence>MCLSSSYLGAARSQFTVVLSAAQALWDTLFGGLVFRLAAAYPALPDVNLFQGGVDQGSLCPSTLLWYLVTLFHVTNPSAASQRFSVLAHLYNCFITCASIMSSYTPTPMDEEHIKQVDKFHTILSSISSSRYSFKDDRKLISLAMQSVGEIAHPLSEVQSTKQPFIWTLSASATFHNLKAAPVRARFDPSKPIDRFNDASDCTVVSSIAQPGLTRAPLRLLLLAQNEAAQLNYPVHERELLAPVRILKTATSCKVSSSDAFNVPPSNDL</sequence>
<dbReference type="SUPFAM" id="SSF56672">
    <property type="entry name" value="DNA/RNA polymerases"/>
    <property type="match status" value="1"/>
</dbReference>
<evidence type="ECO:0000313" key="2">
    <source>
        <dbReference type="Proteomes" id="UP000269721"/>
    </source>
</evidence>